<dbReference type="GO" id="GO:0016722">
    <property type="term" value="F:oxidoreductase activity, acting on metal ions"/>
    <property type="evidence" value="ECO:0007669"/>
    <property type="project" value="InterPro"/>
</dbReference>
<keyword evidence="5" id="KW-1185">Reference proteome</keyword>
<dbReference type="InterPro" id="IPR023188">
    <property type="entry name" value="DPS_DNA-bd_CS"/>
</dbReference>
<dbReference type="Pfam" id="PF00210">
    <property type="entry name" value="Ferritin"/>
    <property type="match status" value="1"/>
</dbReference>
<evidence type="ECO:0000256" key="1">
    <source>
        <dbReference type="ARBA" id="ARBA00009497"/>
    </source>
</evidence>
<dbReference type="InterPro" id="IPR009078">
    <property type="entry name" value="Ferritin-like_SF"/>
</dbReference>
<evidence type="ECO:0000256" key="2">
    <source>
        <dbReference type="RuleBase" id="RU003875"/>
    </source>
</evidence>
<reference evidence="4" key="1">
    <citation type="submission" date="2023-03" db="EMBL/GenBank/DDBJ databases">
        <title>Stygiobacter electus gen. nov., sp. nov., facultatively anaerobic thermotolerant bacterium of the class Ignavibacteria from a well of Yessentuki mineral water deposit.</title>
        <authorList>
            <person name="Podosokorskaya O.A."/>
            <person name="Elcheninov A.G."/>
            <person name="Petrova N.F."/>
            <person name="Zavarzina D.G."/>
            <person name="Kublanov I.V."/>
            <person name="Merkel A.Y."/>
        </authorList>
    </citation>
    <scope>NUCLEOTIDE SEQUENCE</scope>
    <source>
        <strain evidence="4">09-Me</strain>
    </source>
</reference>
<comment type="similarity">
    <text evidence="1 2">Belongs to the Dps family.</text>
</comment>
<dbReference type="EMBL" id="JARGDL010000010">
    <property type="protein sequence ID" value="MDF1612186.1"/>
    <property type="molecule type" value="Genomic_DNA"/>
</dbReference>
<dbReference type="PIRSF" id="PIRSF005900">
    <property type="entry name" value="Dps"/>
    <property type="match status" value="1"/>
</dbReference>
<dbReference type="PANTHER" id="PTHR42932">
    <property type="entry name" value="GENERAL STRESS PROTEIN 20U"/>
    <property type="match status" value="1"/>
</dbReference>
<dbReference type="RefSeq" id="WP_321535954.1">
    <property type="nucleotide sequence ID" value="NZ_JARGDL010000010.1"/>
</dbReference>
<dbReference type="Gene3D" id="1.20.1260.10">
    <property type="match status" value="1"/>
</dbReference>
<comment type="caution">
    <text evidence="4">The sequence shown here is derived from an EMBL/GenBank/DDBJ whole genome shotgun (WGS) entry which is preliminary data.</text>
</comment>
<proteinExistence type="inferred from homology"/>
<dbReference type="CDD" id="cd01043">
    <property type="entry name" value="DPS"/>
    <property type="match status" value="1"/>
</dbReference>
<accession>A0AAE3NY21</accession>
<dbReference type="AlphaFoldDB" id="A0AAE3NY21"/>
<protein>
    <submittedName>
        <fullName evidence="4">DNA starvation/stationary phase protection protein</fullName>
    </submittedName>
</protein>
<evidence type="ECO:0000313" key="5">
    <source>
        <dbReference type="Proteomes" id="UP001221302"/>
    </source>
</evidence>
<name>A0AAE3NY21_9BACT</name>
<organism evidence="4 5">
    <name type="scientific">Stygiobacter electus</name>
    <dbReference type="NCBI Taxonomy" id="3032292"/>
    <lineage>
        <taxon>Bacteria</taxon>
        <taxon>Pseudomonadati</taxon>
        <taxon>Ignavibacteriota</taxon>
        <taxon>Ignavibacteria</taxon>
        <taxon>Ignavibacteriales</taxon>
        <taxon>Melioribacteraceae</taxon>
        <taxon>Stygiobacter</taxon>
    </lineage>
</organism>
<dbReference type="PANTHER" id="PTHR42932:SF1">
    <property type="entry name" value="GENERAL STRESS PROTEIN 20U"/>
    <property type="match status" value="1"/>
</dbReference>
<feature type="domain" description="Ferritin/DPS" evidence="3">
    <location>
        <begin position="15"/>
        <end position="153"/>
    </location>
</feature>
<dbReference type="PROSITE" id="PS00818">
    <property type="entry name" value="DPS_1"/>
    <property type="match status" value="1"/>
</dbReference>
<gene>
    <name evidence="4" type="ORF">P0M35_08495</name>
</gene>
<dbReference type="SUPFAM" id="SSF47240">
    <property type="entry name" value="Ferritin-like"/>
    <property type="match status" value="1"/>
</dbReference>
<sequence length="155" mass="17928">MTKTLSNETKLKIAELLKPILADQFVLYTKARNYHWNVTGNMFFTLHIKFEELYTELANDIDETAERIRTYGLNAPGTMSEFLKLSGLKEEAEATYPDQFTMAKKISDDYDFIAARLNEVGLKLQKEYGDEITAGKLYSIAERYEKHAWLLKSLQ</sequence>
<dbReference type="InterPro" id="IPR002177">
    <property type="entry name" value="DPS_DNA-bd"/>
</dbReference>
<dbReference type="InterPro" id="IPR012347">
    <property type="entry name" value="Ferritin-like"/>
</dbReference>
<dbReference type="Proteomes" id="UP001221302">
    <property type="component" value="Unassembled WGS sequence"/>
</dbReference>
<evidence type="ECO:0000313" key="4">
    <source>
        <dbReference type="EMBL" id="MDF1612186.1"/>
    </source>
</evidence>
<evidence type="ECO:0000259" key="3">
    <source>
        <dbReference type="Pfam" id="PF00210"/>
    </source>
</evidence>
<dbReference type="GO" id="GO:0008199">
    <property type="term" value="F:ferric iron binding"/>
    <property type="evidence" value="ECO:0007669"/>
    <property type="project" value="InterPro"/>
</dbReference>
<dbReference type="InterPro" id="IPR008331">
    <property type="entry name" value="Ferritin_DPS_dom"/>
</dbReference>
<dbReference type="PRINTS" id="PR01346">
    <property type="entry name" value="HELNAPAPROT"/>
</dbReference>